<dbReference type="EMBL" id="JACXIY010000034">
    <property type="protein sequence ID" value="MBD2871737.1"/>
    <property type="molecule type" value="Genomic_DNA"/>
</dbReference>
<dbReference type="RefSeq" id="WP_190865795.1">
    <property type="nucleotide sequence ID" value="NZ_JACXIY010000034.1"/>
</dbReference>
<evidence type="ECO:0000256" key="2">
    <source>
        <dbReference type="ARBA" id="ARBA00022643"/>
    </source>
</evidence>
<gene>
    <name evidence="6" type="primary">azoR</name>
    <name evidence="8" type="ORF">IDH41_24430</name>
</gene>
<name>A0A927CQK4_9BACL</name>
<evidence type="ECO:0000256" key="3">
    <source>
        <dbReference type="ARBA" id="ARBA00023002"/>
    </source>
</evidence>
<feature type="domain" description="Flavodoxin-like fold" evidence="7">
    <location>
        <begin position="3"/>
        <end position="200"/>
    </location>
</feature>
<evidence type="ECO:0000313" key="8">
    <source>
        <dbReference type="EMBL" id="MBD2871737.1"/>
    </source>
</evidence>
<dbReference type="Proteomes" id="UP000632125">
    <property type="component" value="Unassembled WGS sequence"/>
</dbReference>
<keyword evidence="4 6" id="KW-0520">NAD</keyword>
<dbReference type="EC" id="1.7.1.17" evidence="6"/>
<dbReference type="InterPro" id="IPR050104">
    <property type="entry name" value="FMN-dep_NADH:Q_OxRdtase_AzoR1"/>
</dbReference>
<dbReference type="GO" id="GO:0009055">
    <property type="term" value="F:electron transfer activity"/>
    <property type="evidence" value="ECO:0007669"/>
    <property type="project" value="UniProtKB-UniRule"/>
</dbReference>
<comment type="caution">
    <text evidence="8">The sequence shown here is derived from an EMBL/GenBank/DDBJ whole genome shotgun (WGS) entry which is preliminary data.</text>
</comment>
<proteinExistence type="inferred from homology"/>
<dbReference type="Gene3D" id="3.40.50.360">
    <property type="match status" value="1"/>
</dbReference>
<sequence length="208" mass="23057">MTTVLFIKANDRPSEQAVSVRMYETFLQAYKEKNPNDAIVELDLFRMDLPYHGNAALSAAYKLGEGYELTIEERAWIDRIKRHQAQFIEADKIVIAFPLWNMTVPAPLITYVSYLTEAGVTFSFTEHGPVGLIGDKKAALLNARGGDYSGGTAAASEMCLIFMKNTLAFWGIAEPLTVVIEGHQQYRDRSATIIETGLAETARLAAAF</sequence>
<dbReference type="InterPro" id="IPR023048">
    <property type="entry name" value="NADH:quinone_OxRdtase_FMN_depd"/>
</dbReference>
<dbReference type="AlphaFoldDB" id="A0A927CQK4"/>
<dbReference type="NCBIfam" id="NF010075">
    <property type="entry name" value="PRK13556.1"/>
    <property type="match status" value="1"/>
</dbReference>
<evidence type="ECO:0000256" key="4">
    <source>
        <dbReference type="ARBA" id="ARBA00023027"/>
    </source>
</evidence>
<dbReference type="Pfam" id="PF02525">
    <property type="entry name" value="Flavodoxin_2"/>
    <property type="match status" value="1"/>
</dbReference>
<accession>A0A927CQK4</accession>
<comment type="function">
    <text evidence="6">Quinone reductase that provides resistance to thiol-specific stress caused by electrophilic quinones.</text>
</comment>
<keyword evidence="9" id="KW-1185">Reference proteome</keyword>
<comment type="function">
    <text evidence="6">Also exhibits azoreductase activity. Catalyzes the reductive cleavage of the azo bond in aromatic azo compounds to the corresponding amines.</text>
</comment>
<dbReference type="InterPro" id="IPR029039">
    <property type="entry name" value="Flavoprotein-like_sf"/>
</dbReference>
<comment type="subunit">
    <text evidence="6">Homodimer.</text>
</comment>
<dbReference type="PANTHER" id="PTHR43741:SF4">
    <property type="entry name" value="FMN-DEPENDENT NADH:QUINONE OXIDOREDUCTASE"/>
    <property type="match status" value="1"/>
</dbReference>
<keyword evidence="1 6" id="KW-0285">Flavoprotein</keyword>
<dbReference type="EC" id="1.6.5.-" evidence="6"/>
<dbReference type="PANTHER" id="PTHR43741">
    <property type="entry name" value="FMN-DEPENDENT NADH-AZOREDUCTASE 1"/>
    <property type="match status" value="1"/>
</dbReference>
<dbReference type="InterPro" id="IPR003680">
    <property type="entry name" value="Flavodoxin_fold"/>
</dbReference>
<dbReference type="GO" id="GO:0010181">
    <property type="term" value="F:FMN binding"/>
    <property type="evidence" value="ECO:0007669"/>
    <property type="project" value="UniProtKB-UniRule"/>
</dbReference>
<reference evidence="8" key="1">
    <citation type="submission" date="2020-09" db="EMBL/GenBank/DDBJ databases">
        <title>A novel bacterium of genus Paenibacillus, isolated from South China Sea.</title>
        <authorList>
            <person name="Huang H."/>
            <person name="Mo K."/>
            <person name="Hu Y."/>
        </authorList>
    </citation>
    <scope>NUCLEOTIDE SEQUENCE</scope>
    <source>
        <strain evidence="8">IB182493</strain>
    </source>
</reference>
<comment type="similarity">
    <text evidence="6">Belongs to the azoreductase type 1 family.</text>
</comment>
<evidence type="ECO:0000313" key="9">
    <source>
        <dbReference type="Proteomes" id="UP000632125"/>
    </source>
</evidence>
<comment type="caution">
    <text evidence="6">Lacks conserved residue(s) required for the propagation of feature annotation.</text>
</comment>
<dbReference type="GO" id="GO:0016652">
    <property type="term" value="F:oxidoreductase activity, acting on NAD(P)H as acceptor"/>
    <property type="evidence" value="ECO:0007669"/>
    <property type="project" value="UniProtKB-UniRule"/>
</dbReference>
<evidence type="ECO:0000259" key="7">
    <source>
        <dbReference type="Pfam" id="PF02525"/>
    </source>
</evidence>
<comment type="cofactor">
    <cofactor evidence="6">
        <name>FMN</name>
        <dbReference type="ChEBI" id="CHEBI:58210"/>
    </cofactor>
    <text evidence="6">Binds 1 FMN per subunit.</text>
</comment>
<protein>
    <recommendedName>
        <fullName evidence="6">FMN dependent NADH:quinone oxidoreductase</fullName>
        <ecNumber evidence="6">1.6.5.-</ecNumber>
    </recommendedName>
    <alternativeName>
        <fullName evidence="6">Azo-dye reductase</fullName>
    </alternativeName>
    <alternativeName>
        <fullName evidence="6">FMN-dependent NADH-azo compound oxidoreductase</fullName>
    </alternativeName>
    <alternativeName>
        <fullName evidence="6">FMN-dependent NADH-azoreductase</fullName>
        <ecNumber evidence="6">1.7.1.17</ecNumber>
    </alternativeName>
</protein>
<keyword evidence="2 6" id="KW-0288">FMN</keyword>
<evidence type="ECO:0000256" key="5">
    <source>
        <dbReference type="ARBA" id="ARBA00048542"/>
    </source>
</evidence>
<evidence type="ECO:0000256" key="6">
    <source>
        <dbReference type="HAMAP-Rule" id="MF_01216"/>
    </source>
</evidence>
<organism evidence="8 9">
    <name type="scientific">Paenibacillus arenilitoris</name>
    <dbReference type="NCBI Taxonomy" id="2772299"/>
    <lineage>
        <taxon>Bacteria</taxon>
        <taxon>Bacillati</taxon>
        <taxon>Bacillota</taxon>
        <taxon>Bacilli</taxon>
        <taxon>Bacillales</taxon>
        <taxon>Paenibacillaceae</taxon>
        <taxon>Paenibacillus</taxon>
    </lineage>
</organism>
<comment type="catalytic activity">
    <reaction evidence="5">
        <text>N,N-dimethyl-1,4-phenylenediamine + anthranilate + 2 NAD(+) = 2-(4-dimethylaminophenyl)diazenylbenzoate + 2 NADH + 2 H(+)</text>
        <dbReference type="Rhea" id="RHEA:55872"/>
        <dbReference type="ChEBI" id="CHEBI:15378"/>
        <dbReference type="ChEBI" id="CHEBI:15783"/>
        <dbReference type="ChEBI" id="CHEBI:16567"/>
        <dbReference type="ChEBI" id="CHEBI:57540"/>
        <dbReference type="ChEBI" id="CHEBI:57945"/>
        <dbReference type="ChEBI" id="CHEBI:71579"/>
        <dbReference type="EC" id="1.7.1.17"/>
    </reaction>
    <physiologicalReaction direction="right-to-left" evidence="5">
        <dbReference type="Rhea" id="RHEA:55874"/>
    </physiologicalReaction>
</comment>
<evidence type="ECO:0000256" key="1">
    <source>
        <dbReference type="ARBA" id="ARBA00022630"/>
    </source>
</evidence>
<dbReference type="GO" id="GO:0016655">
    <property type="term" value="F:oxidoreductase activity, acting on NAD(P)H, quinone or similar compound as acceptor"/>
    <property type="evidence" value="ECO:0007669"/>
    <property type="project" value="InterPro"/>
</dbReference>
<comment type="catalytic activity">
    <reaction evidence="6">
        <text>2 a quinone + NADH + H(+) = 2 a 1,4-benzosemiquinone + NAD(+)</text>
        <dbReference type="Rhea" id="RHEA:65952"/>
        <dbReference type="ChEBI" id="CHEBI:15378"/>
        <dbReference type="ChEBI" id="CHEBI:57540"/>
        <dbReference type="ChEBI" id="CHEBI:57945"/>
        <dbReference type="ChEBI" id="CHEBI:132124"/>
        <dbReference type="ChEBI" id="CHEBI:134225"/>
    </reaction>
</comment>
<dbReference type="SUPFAM" id="SSF52218">
    <property type="entry name" value="Flavoproteins"/>
    <property type="match status" value="1"/>
</dbReference>
<dbReference type="HAMAP" id="MF_01216">
    <property type="entry name" value="Azoreductase_type1"/>
    <property type="match status" value="1"/>
</dbReference>
<keyword evidence="3 6" id="KW-0560">Oxidoreductase</keyword>